<reference evidence="2 3" key="1">
    <citation type="submission" date="2024-05" db="EMBL/GenBank/DDBJ databases">
        <title>Genome sequencing and assembly of Indian major carp, Cirrhinus mrigala (Hamilton, 1822).</title>
        <authorList>
            <person name="Mohindra V."/>
            <person name="Chowdhury L.M."/>
            <person name="Lal K."/>
            <person name="Jena J.K."/>
        </authorList>
    </citation>
    <scope>NUCLEOTIDE SEQUENCE [LARGE SCALE GENOMIC DNA]</scope>
    <source>
        <strain evidence="2">CM1030</strain>
        <tissue evidence="2">Blood</tissue>
    </source>
</reference>
<proteinExistence type="predicted"/>
<comment type="caution">
    <text evidence="2">The sequence shown here is derived from an EMBL/GenBank/DDBJ whole genome shotgun (WGS) entry which is preliminary data.</text>
</comment>
<name>A0ABD0QM31_CIRMR</name>
<gene>
    <name evidence="2" type="ORF">M9458_018884</name>
</gene>
<dbReference type="Proteomes" id="UP001529510">
    <property type="component" value="Unassembled WGS sequence"/>
</dbReference>
<dbReference type="EMBL" id="JAMKFB020000008">
    <property type="protein sequence ID" value="KAL0187214.1"/>
    <property type="molecule type" value="Genomic_DNA"/>
</dbReference>
<evidence type="ECO:0000313" key="3">
    <source>
        <dbReference type="Proteomes" id="UP001529510"/>
    </source>
</evidence>
<keyword evidence="3" id="KW-1185">Reference proteome</keyword>
<sequence length="195" mass="20851">LNLAEMRDAEKVCFLDAPISQAGLFGETVEDFAQQFSTVKEQTEAIKYILPRRAASASPAPPKQQPPPPTRAAQAPQPAVLQLDPPNSPALVGRPLRTLVRLRSTPETGSPGKRDRLTCPDPHSTRGRALDSAPTRLSATWTCGHTPPVRFSPQGNPLVSFHGTIPPGKTASGLRGFSNPATRRFPSHSAPILGT</sequence>
<accession>A0ABD0QM31</accession>
<feature type="region of interest" description="Disordered" evidence="1">
    <location>
        <begin position="102"/>
        <end position="133"/>
    </location>
</feature>
<feature type="compositionally biased region" description="Pro residues" evidence="1">
    <location>
        <begin position="59"/>
        <end position="70"/>
    </location>
</feature>
<feature type="non-terminal residue" evidence="2">
    <location>
        <position position="195"/>
    </location>
</feature>
<feature type="non-terminal residue" evidence="2">
    <location>
        <position position="1"/>
    </location>
</feature>
<evidence type="ECO:0000256" key="1">
    <source>
        <dbReference type="SAM" id="MobiDB-lite"/>
    </source>
</evidence>
<feature type="region of interest" description="Disordered" evidence="1">
    <location>
        <begin position="53"/>
        <end position="90"/>
    </location>
</feature>
<feature type="compositionally biased region" description="Low complexity" evidence="1">
    <location>
        <begin position="71"/>
        <end position="85"/>
    </location>
</feature>
<dbReference type="AlphaFoldDB" id="A0ABD0QM31"/>
<evidence type="ECO:0000313" key="2">
    <source>
        <dbReference type="EMBL" id="KAL0187214.1"/>
    </source>
</evidence>
<protein>
    <submittedName>
        <fullName evidence="2">Uncharacterized protein</fullName>
    </submittedName>
</protein>
<organism evidence="2 3">
    <name type="scientific">Cirrhinus mrigala</name>
    <name type="common">Mrigala</name>
    <dbReference type="NCBI Taxonomy" id="683832"/>
    <lineage>
        <taxon>Eukaryota</taxon>
        <taxon>Metazoa</taxon>
        <taxon>Chordata</taxon>
        <taxon>Craniata</taxon>
        <taxon>Vertebrata</taxon>
        <taxon>Euteleostomi</taxon>
        <taxon>Actinopterygii</taxon>
        <taxon>Neopterygii</taxon>
        <taxon>Teleostei</taxon>
        <taxon>Ostariophysi</taxon>
        <taxon>Cypriniformes</taxon>
        <taxon>Cyprinidae</taxon>
        <taxon>Labeoninae</taxon>
        <taxon>Labeonini</taxon>
        <taxon>Cirrhinus</taxon>
    </lineage>
</organism>